<dbReference type="GeneID" id="90040367"/>
<dbReference type="Pfam" id="PF00903">
    <property type="entry name" value="Glyoxalase"/>
    <property type="match status" value="1"/>
</dbReference>
<dbReference type="Gene3D" id="3.10.180.10">
    <property type="entry name" value="2,3-Dihydroxybiphenyl 1,2-Dioxygenase, domain 1"/>
    <property type="match status" value="1"/>
</dbReference>
<dbReference type="CDD" id="cd07262">
    <property type="entry name" value="VOC_like"/>
    <property type="match status" value="1"/>
</dbReference>
<dbReference type="InterPro" id="IPR029068">
    <property type="entry name" value="Glyas_Bleomycin-R_OHBP_Dase"/>
</dbReference>
<gene>
    <name evidence="2" type="ORF">BZA70DRAFT_308476</name>
</gene>
<feature type="domain" description="VOC" evidence="1">
    <location>
        <begin position="3"/>
        <end position="125"/>
    </location>
</feature>
<evidence type="ECO:0000313" key="2">
    <source>
        <dbReference type="EMBL" id="KAK7207641.1"/>
    </source>
</evidence>
<dbReference type="SUPFAM" id="SSF54593">
    <property type="entry name" value="Glyoxalase/Bleomycin resistance protein/Dihydroxybiphenyl dioxygenase"/>
    <property type="match status" value="1"/>
</dbReference>
<keyword evidence="3" id="KW-1185">Reference proteome</keyword>
<dbReference type="InterPro" id="IPR004360">
    <property type="entry name" value="Glyas_Fos-R_dOase_dom"/>
</dbReference>
<name>A0ABR1FCR4_9ASCO</name>
<proteinExistence type="predicted"/>
<dbReference type="EMBL" id="JBBJBU010000001">
    <property type="protein sequence ID" value="KAK7207641.1"/>
    <property type="molecule type" value="Genomic_DNA"/>
</dbReference>
<organism evidence="2 3">
    <name type="scientific">Myxozyma melibiosi</name>
    <dbReference type="NCBI Taxonomy" id="54550"/>
    <lineage>
        <taxon>Eukaryota</taxon>
        <taxon>Fungi</taxon>
        <taxon>Dikarya</taxon>
        <taxon>Ascomycota</taxon>
        <taxon>Saccharomycotina</taxon>
        <taxon>Lipomycetes</taxon>
        <taxon>Lipomycetales</taxon>
        <taxon>Lipomycetaceae</taxon>
        <taxon>Myxozyma</taxon>
    </lineage>
</organism>
<dbReference type="InterPro" id="IPR037523">
    <property type="entry name" value="VOC_core"/>
</dbReference>
<comment type="caution">
    <text evidence="2">The sequence shown here is derived from an EMBL/GenBank/DDBJ whole genome shotgun (WGS) entry which is preliminary data.</text>
</comment>
<dbReference type="PANTHER" id="PTHR35006">
    <property type="entry name" value="GLYOXALASE FAMILY PROTEIN (AFU_ORTHOLOGUE AFUA_5G14830)"/>
    <property type="match status" value="1"/>
</dbReference>
<accession>A0ABR1FCR4</accession>
<evidence type="ECO:0000259" key="1">
    <source>
        <dbReference type="PROSITE" id="PS51819"/>
    </source>
</evidence>
<dbReference type="RefSeq" id="XP_064770674.1">
    <property type="nucleotide sequence ID" value="XM_064914855.1"/>
</dbReference>
<evidence type="ECO:0000313" key="3">
    <source>
        <dbReference type="Proteomes" id="UP001498771"/>
    </source>
</evidence>
<dbReference type="PROSITE" id="PS51819">
    <property type="entry name" value="VOC"/>
    <property type="match status" value="1"/>
</dbReference>
<reference evidence="2 3" key="1">
    <citation type="submission" date="2024-03" db="EMBL/GenBank/DDBJ databases">
        <title>Genome-scale model development and genomic sequencing of the oleaginous clade Lipomyces.</title>
        <authorList>
            <consortium name="Lawrence Berkeley National Laboratory"/>
            <person name="Czajka J.J."/>
            <person name="Han Y."/>
            <person name="Kim J."/>
            <person name="Mondo S.J."/>
            <person name="Hofstad B.A."/>
            <person name="Robles A."/>
            <person name="Haridas S."/>
            <person name="Riley R."/>
            <person name="LaButti K."/>
            <person name="Pangilinan J."/>
            <person name="Andreopoulos W."/>
            <person name="Lipzen A."/>
            <person name="Yan J."/>
            <person name="Wang M."/>
            <person name="Ng V."/>
            <person name="Grigoriev I.V."/>
            <person name="Spatafora J.W."/>
            <person name="Magnuson J.K."/>
            <person name="Baker S.E."/>
            <person name="Pomraning K.R."/>
        </authorList>
    </citation>
    <scope>NUCLEOTIDE SEQUENCE [LARGE SCALE GENOMIC DNA]</scope>
    <source>
        <strain evidence="2 3">Phaff 52-87</strain>
    </source>
</reference>
<protein>
    <submittedName>
        <fullName evidence="2">Glyoxalase/bleomycin resistance protein/dioxygenase</fullName>
    </submittedName>
</protein>
<dbReference type="Proteomes" id="UP001498771">
    <property type="component" value="Unassembled WGS sequence"/>
</dbReference>
<dbReference type="PANTHER" id="PTHR35006:SF2">
    <property type="entry name" value="GLYOXALASE FAMILY PROTEIN (AFU_ORTHOLOGUE AFUA_5G14830)"/>
    <property type="match status" value="1"/>
</dbReference>
<sequence>MTLFDHYRLYVTDLKTARAFYDPILLLLGYKVTYEAEGTIVYHSNDTSVKDAFVVSTAKEGRVIAPQHISFAAPSVDVVKAFHTTALGLGAKDYGAPGPRPEYAPDYYAAFVTDFDGNNVEFTTHV</sequence>